<evidence type="ECO:0000256" key="1">
    <source>
        <dbReference type="SAM" id="Phobius"/>
    </source>
</evidence>
<dbReference type="AlphaFoldDB" id="A0AAV4N587"/>
<keyword evidence="1" id="KW-1133">Transmembrane helix</keyword>
<protein>
    <submittedName>
        <fullName evidence="2">Uncharacterized protein</fullName>
    </submittedName>
</protein>
<dbReference type="EMBL" id="BPLR01002991">
    <property type="protein sequence ID" value="GIX79990.1"/>
    <property type="molecule type" value="Genomic_DNA"/>
</dbReference>
<accession>A0AAV4N587</accession>
<feature type="transmembrane region" description="Helical" evidence="1">
    <location>
        <begin position="44"/>
        <end position="62"/>
    </location>
</feature>
<evidence type="ECO:0000313" key="3">
    <source>
        <dbReference type="Proteomes" id="UP001054945"/>
    </source>
</evidence>
<proteinExistence type="predicted"/>
<comment type="caution">
    <text evidence="2">The sequence shown here is derived from an EMBL/GenBank/DDBJ whole genome shotgun (WGS) entry which is preliminary data.</text>
</comment>
<keyword evidence="3" id="KW-1185">Reference proteome</keyword>
<name>A0AAV4N587_CAEEX</name>
<organism evidence="2 3">
    <name type="scientific">Caerostris extrusa</name>
    <name type="common">Bark spider</name>
    <name type="synonym">Caerostris bankana</name>
    <dbReference type="NCBI Taxonomy" id="172846"/>
    <lineage>
        <taxon>Eukaryota</taxon>
        <taxon>Metazoa</taxon>
        <taxon>Ecdysozoa</taxon>
        <taxon>Arthropoda</taxon>
        <taxon>Chelicerata</taxon>
        <taxon>Arachnida</taxon>
        <taxon>Araneae</taxon>
        <taxon>Araneomorphae</taxon>
        <taxon>Entelegynae</taxon>
        <taxon>Araneoidea</taxon>
        <taxon>Araneidae</taxon>
        <taxon>Caerostris</taxon>
    </lineage>
</organism>
<sequence>MRSEETYTIYSTFHFNGRTYFVSQLRSRQFISEFLDGFGQRQRMYTHGFLLCFILLSHILVCSSQQKRIPCWTRQKCDTCTRRSRIGQLSLCCEGCAVGKLSVRVTKAKAYCWCLTNR</sequence>
<dbReference type="Proteomes" id="UP001054945">
    <property type="component" value="Unassembled WGS sequence"/>
</dbReference>
<gene>
    <name evidence="2" type="ORF">CEXT_101701</name>
</gene>
<keyword evidence="1" id="KW-0812">Transmembrane</keyword>
<evidence type="ECO:0000313" key="2">
    <source>
        <dbReference type="EMBL" id="GIX79990.1"/>
    </source>
</evidence>
<reference evidence="2 3" key="1">
    <citation type="submission" date="2021-06" db="EMBL/GenBank/DDBJ databases">
        <title>Caerostris extrusa draft genome.</title>
        <authorList>
            <person name="Kono N."/>
            <person name="Arakawa K."/>
        </authorList>
    </citation>
    <scope>NUCLEOTIDE SEQUENCE [LARGE SCALE GENOMIC DNA]</scope>
</reference>
<keyword evidence="1" id="KW-0472">Membrane</keyword>